<dbReference type="Proteomes" id="UP000198885">
    <property type="component" value="Unassembled WGS sequence"/>
</dbReference>
<keyword evidence="1" id="KW-0472">Membrane</keyword>
<proteinExistence type="predicted"/>
<protein>
    <submittedName>
        <fullName evidence="2">Uncharacterized protein</fullName>
    </submittedName>
</protein>
<feature type="transmembrane region" description="Helical" evidence="1">
    <location>
        <begin position="20"/>
        <end position="48"/>
    </location>
</feature>
<dbReference type="EMBL" id="FOGU01000014">
    <property type="protein sequence ID" value="SES38711.1"/>
    <property type="molecule type" value="Genomic_DNA"/>
</dbReference>
<dbReference type="STRING" id="641238.SAMN04490244_11457"/>
<evidence type="ECO:0000256" key="1">
    <source>
        <dbReference type="SAM" id="Phobius"/>
    </source>
</evidence>
<evidence type="ECO:0000313" key="3">
    <source>
        <dbReference type="Proteomes" id="UP000198885"/>
    </source>
</evidence>
<keyword evidence="1" id="KW-0812">Transmembrane</keyword>
<name>A0A1H9WY52_9RHOB</name>
<organism evidence="2 3">
    <name type="scientific">Tranquillimonas rosea</name>
    <dbReference type="NCBI Taxonomy" id="641238"/>
    <lineage>
        <taxon>Bacteria</taxon>
        <taxon>Pseudomonadati</taxon>
        <taxon>Pseudomonadota</taxon>
        <taxon>Alphaproteobacteria</taxon>
        <taxon>Rhodobacterales</taxon>
        <taxon>Roseobacteraceae</taxon>
        <taxon>Tranquillimonas</taxon>
    </lineage>
</organism>
<keyword evidence="1" id="KW-1133">Transmembrane helix</keyword>
<sequence>MSDRSQPPGRVPDFTGAFLVSFGVLLFVLLFAIWAVWGLLAALGVGWAGERLIGRSR</sequence>
<gene>
    <name evidence="2" type="ORF">SAMN04490244_11457</name>
</gene>
<keyword evidence="3" id="KW-1185">Reference proteome</keyword>
<accession>A0A1H9WY52</accession>
<evidence type="ECO:0000313" key="2">
    <source>
        <dbReference type="EMBL" id="SES38711.1"/>
    </source>
</evidence>
<reference evidence="2 3" key="1">
    <citation type="submission" date="2016-10" db="EMBL/GenBank/DDBJ databases">
        <authorList>
            <person name="de Groot N.N."/>
        </authorList>
    </citation>
    <scope>NUCLEOTIDE SEQUENCE [LARGE SCALE GENOMIC DNA]</scope>
    <source>
        <strain evidence="2 3">DSM 23042</strain>
    </source>
</reference>
<dbReference type="AlphaFoldDB" id="A0A1H9WY52"/>